<evidence type="ECO:0000256" key="1">
    <source>
        <dbReference type="SAM" id="MobiDB-lite"/>
    </source>
</evidence>
<evidence type="ECO:0008006" key="5">
    <source>
        <dbReference type="Google" id="ProtNLM"/>
    </source>
</evidence>
<protein>
    <recommendedName>
        <fullName evidence="5">Lipoprotein</fullName>
    </recommendedName>
</protein>
<feature type="signal peptide" evidence="2">
    <location>
        <begin position="1"/>
        <end position="21"/>
    </location>
</feature>
<feature type="compositionally biased region" description="Gly residues" evidence="1">
    <location>
        <begin position="102"/>
        <end position="111"/>
    </location>
</feature>
<dbReference type="KEGG" id="psw:LK03_17730"/>
<keyword evidence="2" id="KW-0732">Signal</keyword>
<proteinExistence type="predicted"/>
<feature type="chain" id="PRO_5001852020" description="Lipoprotein" evidence="2">
    <location>
        <begin position="22"/>
        <end position="142"/>
    </location>
</feature>
<keyword evidence="4" id="KW-1185">Reference proteome</keyword>
<organism evidence="3 4">
    <name type="scientific">Pseudomonas cremoricolorata</name>
    <dbReference type="NCBI Taxonomy" id="157783"/>
    <lineage>
        <taxon>Bacteria</taxon>
        <taxon>Pseudomonadati</taxon>
        <taxon>Pseudomonadota</taxon>
        <taxon>Gammaproteobacteria</taxon>
        <taxon>Pseudomonadales</taxon>
        <taxon>Pseudomonadaceae</taxon>
        <taxon>Pseudomonas</taxon>
    </lineage>
</organism>
<name>A0A089YH04_9PSED</name>
<dbReference type="STRING" id="157783.LK03_17730"/>
<dbReference type="EMBL" id="CP009455">
    <property type="protein sequence ID" value="AIR90993.1"/>
    <property type="molecule type" value="Genomic_DNA"/>
</dbReference>
<feature type="region of interest" description="Disordered" evidence="1">
    <location>
        <begin position="86"/>
        <end position="115"/>
    </location>
</feature>
<evidence type="ECO:0000256" key="2">
    <source>
        <dbReference type="SAM" id="SignalP"/>
    </source>
</evidence>
<gene>
    <name evidence="3" type="ORF">LK03_17730</name>
</gene>
<evidence type="ECO:0000313" key="4">
    <source>
        <dbReference type="Proteomes" id="UP000029493"/>
    </source>
</evidence>
<dbReference type="Proteomes" id="UP000029493">
    <property type="component" value="Chromosome"/>
</dbReference>
<accession>A0A089YH04</accession>
<sequence>MPAVLFVAGIGCISLAQPVVAAGNGVIVINRDVQPRAAVRHTGTPDPYPATVSANPSQHVLAQTNELSDGDFASVASGTRFNRVLTPDSHGNLPGMNAGQGQLPGVGGGSAAGASAGNSISNTVNQSVQRGLAPLQILTRGQ</sequence>
<evidence type="ECO:0000313" key="3">
    <source>
        <dbReference type="EMBL" id="AIR90993.1"/>
    </source>
</evidence>
<dbReference type="AlphaFoldDB" id="A0A089YH04"/>
<reference evidence="3 4" key="1">
    <citation type="submission" date="2014-09" db="EMBL/GenBank/DDBJ databases">
        <authorList>
            <person name="Chan K.-G."/>
        </authorList>
    </citation>
    <scope>NUCLEOTIDE SEQUENCE [LARGE SCALE GENOMIC DNA]</scope>
    <source>
        <strain evidence="3 4">ND07</strain>
    </source>
</reference>